<proteinExistence type="predicted"/>
<dbReference type="RefSeq" id="XP_016757071.1">
    <property type="nucleotide sequence ID" value="XM_016907819.1"/>
</dbReference>
<dbReference type="SUPFAM" id="SSF54427">
    <property type="entry name" value="NTF2-like"/>
    <property type="match status" value="1"/>
</dbReference>
<evidence type="ECO:0008006" key="3">
    <source>
        <dbReference type="Google" id="ProtNLM"/>
    </source>
</evidence>
<dbReference type="PANTHER" id="PTHR38436:SF3">
    <property type="entry name" value="CARBOXYMETHYLENEBUTENOLIDASE-RELATED"/>
    <property type="match status" value="1"/>
</dbReference>
<evidence type="ECO:0000313" key="1">
    <source>
        <dbReference type="EMBL" id="EMF08950.1"/>
    </source>
</evidence>
<dbReference type="eggNOG" id="ENOG502RYJ9">
    <property type="taxonomic scope" value="Eukaryota"/>
</dbReference>
<dbReference type="Gene3D" id="3.10.450.50">
    <property type="match status" value="1"/>
</dbReference>
<dbReference type="InterPro" id="IPR009959">
    <property type="entry name" value="Cyclase_SnoaL-like"/>
</dbReference>
<dbReference type="GO" id="GO:0030638">
    <property type="term" value="P:polyketide metabolic process"/>
    <property type="evidence" value="ECO:0007669"/>
    <property type="project" value="InterPro"/>
</dbReference>
<dbReference type="STRING" id="692275.M3CAV9"/>
<dbReference type="AlphaFoldDB" id="M3CAV9"/>
<dbReference type="EMBL" id="KB456270">
    <property type="protein sequence ID" value="EMF08950.1"/>
    <property type="molecule type" value="Genomic_DNA"/>
</dbReference>
<organism evidence="1 2">
    <name type="scientific">Sphaerulina musiva (strain SO2202)</name>
    <name type="common">Poplar stem canker fungus</name>
    <name type="synonym">Septoria musiva</name>
    <dbReference type="NCBI Taxonomy" id="692275"/>
    <lineage>
        <taxon>Eukaryota</taxon>
        <taxon>Fungi</taxon>
        <taxon>Dikarya</taxon>
        <taxon>Ascomycota</taxon>
        <taxon>Pezizomycotina</taxon>
        <taxon>Dothideomycetes</taxon>
        <taxon>Dothideomycetidae</taxon>
        <taxon>Mycosphaerellales</taxon>
        <taxon>Mycosphaerellaceae</taxon>
        <taxon>Sphaerulina</taxon>
    </lineage>
</organism>
<name>M3CAV9_SPHMS</name>
<reference evidence="1 2" key="1">
    <citation type="journal article" date="2012" name="PLoS Pathog.">
        <title>Diverse lifestyles and strategies of plant pathogenesis encoded in the genomes of eighteen Dothideomycetes fungi.</title>
        <authorList>
            <person name="Ohm R.A."/>
            <person name="Feau N."/>
            <person name="Henrissat B."/>
            <person name="Schoch C.L."/>
            <person name="Horwitz B.A."/>
            <person name="Barry K.W."/>
            <person name="Condon B.J."/>
            <person name="Copeland A.C."/>
            <person name="Dhillon B."/>
            <person name="Glaser F."/>
            <person name="Hesse C.N."/>
            <person name="Kosti I."/>
            <person name="LaButti K."/>
            <person name="Lindquist E.A."/>
            <person name="Lucas S."/>
            <person name="Salamov A.A."/>
            <person name="Bradshaw R.E."/>
            <person name="Ciuffetti L."/>
            <person name="Hamelin R.C."/>
            <person name="Kema G.H.J."/>
            <person name="Lawrence C."/>
            <person name="Scott J.A."/>
            <person name="Spatafora J.W."/>
            <person name="Turgeon B.G."/>
            <person name="de Wit P.J.G.M."/>
            <person name="Zhong S."/>
            <person name="Goodwin S.B."/>
            <person name="Grigoriev I.V."/>
        </authorList>
    </citation>
    <scope>NUCLEOTIDE SEQUENCE [LARGE SCALE GENOMIC DNA]</scope>
    <source>
        <strain evidence="1 2">SO2202</strain>
    </source>
</reference>
<dbReference type="InterPro" id="IPR032710">
    <property type="entry name" value="NTF2-like_dom_sf"/>
</dbReference>
<protein>
    <recommendedName>
        <fullName evidence="3">Dienelactone hydrolase</fullName>
    </recommendedName>
</protein>
<dbReference type="OMA" id="GTDHKRH"/>
<gene>
    <name evidence="1" type="ORF">SEPMUDRAFT_159035</name>
</gene>
<dbReference type="Proteomes" id="UP000016931">
    <property type="component" value="Unassembled WGS sequence"/>
</dbReference>
<dbReference type="HOGENOM" id="CLU_032662_2_0_1"/>
<accession>M3CAV9</accession>
<keyword evidence="2" id="KW-1185">Reference proteome</keyword>
<dbReference type="PANTHER" id="PTHR38436">
    <property type="entry name" value="POLYKETIDE CYCLASE SNOAL-LIKE DOMAIN"/>
    <property type="match status" value="1"/>
</dbReference>
<dbReference type="GeneID" id="27904956"/>
<sequence length="404" mass="44709">MSAFNTPWFNSQDPSFFNSLNKSKIAHVALCAETEDFDEEVMQAWKDEGFHCVYVPLLEGGDDFIRRLHIVGDQFGVSEQYAVVAYGTAANLALLGHTKPNHPKLVAIVAYYPNVIPSIHTKYPAGVKVLVHLAGNEVTVQQHHEVLGLQGKRSLVKKRIDPGIGYGERLNIAFQTYTYTGCRSGFAESDLEEFDPVAAKLAFTRSLTTVRKGFRVEPDVEAVRDHHVSYLHSGKIEAMVKQTRETAHIIHTPTLTGGVGAEDIGEFYNEFFTPLQPGGDGPGATILKLLSRTIGADRIVDEIYLSFGHTREISWLLPGTPPTNRKIEIVMVSIFHVVGTKLESEHIYWDQASVLVQAGLLDPKLVPGEMKKKGMKMLPIVGAEAARTVKRGSSRHVNDLVPDW</sequence>
<evidence type="ECO:0000313" key="2">
    <source>
        <dbReference type="Proteomes" id="UP000016931"/>
    </source>
</evidence>